<reference evidence="8 9" key="1">
    <citation type="journal article" date="2024" name="Fungal Genet. Biol.">
        <title>The porcine skin microbiome exhibits broad fungal antagonism.</title>
        <authorList>
            <person name="De La Cruz K.F."/>
            <person name="Townsend E.C."/>
            <person name="Alex Cheong J.Z."/>
            <person name="Salamzade R."/>
            <person name="Liu A."/>
            <person name="Sandstrom S."/>
            <person name="Davila E."/>
            <person name="Huang L."/>
            <person name="Xu K.H."/>
            <person name="Wu S.Y."/>
            <person name="Meudt J.J."/>
            <person name="Shanmuganayagam D."/>
            <person name="Gibson A.L.F."/>
            <person name="Kalan L.R."/>
        </authorList>
    </citation>
    <scope>NUCLEOTIDE SEQUENCE [LARGE SCALE GENOMIC DNA]</scope>
    <source>
        <strain evidence="8 9">LK2625</strain>
    </source>
</reference>
<evidence type="ECO:0000256" key="3">
    <source>
        <dbReference type="ARBA" id="ARBA00023125"/>
    </source>
</evidence>
<dbReference type="PRINTS" id="PR00038">
    <property type="entry name" value="HTHLUXR"/>
</dbReference>
<proteinExistence type="predicted"/>
<keyword evidence="3" id="KW-0238">DNA-binding</keyword>
<keyword evidence="4" id="KW-0804">Transcription</keyword>
<dbReference type="InterPro" id="IPR058245">
    <property type="entry name" value="NreC/VraR/RcsB-like_REC"/>
</dbReference>
<dbReference type="PROSITE" id="PS50043">
    <property type="entry name" value="HTH_LUXR_2"/>
    <property type="match status" value="1"/>
</dbReference>
<comment type="caution">
    <text evidence="8">The sequence shown here is derived from an EMBL/GenBank/DDBJ whole genome shotgun (WGS) entry which is preliminary data.</text>
</comment>
<dbReference type="InterPro" id="IPR016032">
    <property type="entry name" value="Sig_transdc_resp-reg_C-effctor"/>
</dbReference>
<evidence type="ECO:0000313" key="8">
    <source>
        <dbReference type="EMBL" id="MEX3594709.1"/>
    </source>
</evidence>
<dbReference type="InterPro" id="IPR011006">
    <property type="entry name" value="CheY-like_superfamily"/>
</dbReference>
<feature type="domain" description="HTH luxR-type" evidence="6">
    <location>
        <begin position="162"/>
        <end position="227"/>
    </location>
</feature>
<accession>A0ABV3V1W4</accession>
<dbReference type="Pfam" id="PF00072">
    <property type="entry name" value="Response_reg"/>
    <property type="match status" value="1"/>
</dbReference>
<evidence type="ECO:0000256" key="4">
    <source>
        <dbReference type="ARBA" id="ARBA00023163"/>
    </source>
</evidence>
<dbReference type="SUPFAM" id="SSF46894">
    <property type="entry name" value="C-terminal effector domain of the bipartite response regulators"/>
    <property type="match status" value="1"/>
</dbReference>
<dbReference type="CDD" id="cd17535">
    <property type="entry name" value="REC_NarL-like"/>
    <property type="match status" value="1"/>
</dbReference>
<dbReference type="EMBL" id="JAYWLU010000007">
    <property type="protein sequence ID" value="MEX3594709.1"/>
    <property type="molecule type" value="Genomic_DNA"/>
</dbReference>
<dbReference type="InterPro" id="IPR000792">
    <property type="entry name" value="Tscrpt_reg_LuxR_C"/>
</dbReference>
<sequence length="233" mass="25214">MAQNQMPPAHHDDPAIRVIIVDDQAMVRQGFGALLDAQRDITVVGSAADGSEVVELVRRSRPDVILMDIRMPKLNGLDATRAVKAMPGLEHPRIIMLTTFDADEYVFSALRAGASGFLLKDATAEDLVSAVRIVAAGESLLAPSITSKLIADYARRPSTRRDTAVLSPLTERELGVMKLVATGKSNAEIAEELFVAEQTVKSHVSRILSKLGLRDRTQIVVAAYESGLVSTER</sequence>
<evidence type="ECO:0000259" key="6">
    <source>
        <dbReference type="PROSITE" id="PS50043"/>
    </source>
</evidence>
<dbReference type="Pfam" id="PF00196">
    <property type="entry name" value="GerE"/>
    <property type="match status" value="1"/>
</dbReference>
<dbReference type="Gene3D" id="3.40.50.2300">
    <property type="match status" value="1"/>
</dbReference>
<dbReference type="PANTHER" id="PTHR43214:SF24">
    <property type="entry name" value="TRANSCRIPTIONAL REGULATORY PROTEIN NARL-RELATED"/>
    <property type="match status" value="1"/>
</dbReference>
<keyword evidence="1 5" id="KW-0597">Phosphoprotein</keyword>
<evidence type="ECO:0000256" key="1">
    <source>
        <dbReference type="ARBA" id="ARBA00022553"/>
    </source>
</evidence>
<dbReference type="PROSITE" id="PS00622">
    <property type="entry name" value="HTH_LUXR_1"/>
    <property type="match status" value="1"/>
</dbReference>
<feature type="domain" description="Response regulatory" evidence="7">
    <location>
        <begin position="17"/>
        <end position="135"/>
    </location>
</feature>
<gene>
    <name evidence="8" type="ORF">VVR66_08290</name>
</gene>
<keyword evidence="2" id="KW-0805">Transcription regulation</keyword>
<dbReference type="Proteomes" id="UP001558481">
    <property type="component" value="Unassembled WGS sequence"/>
</dbReference>
<dbReference type="SMART" id="SM00421">
    <property type="entry name" value="HTH_LUXR"/>
    <property type="match status" value="1"/>
</dbReference>
<evidence type="ECO:0000256" key="5">
    <source>
        <dbReference type="PROSITE-ProRule" id="PRU00169"/>
    </source>
</evidence>
<dbReference type="SMART" id="SM00448">
    <property type="entry name" value="REC"/>
    <property type="match status" value="1"/>
</dbReference>
<evidence type="ECO:0000259" key="7">
    <source>
        <dbReference type="PROSITE" id="PS50110"/>
    </source>
</evidence>
<dbReference type="InterPro" id="IPR039420">
    <property type="entry name" value="WalR-like"/>
</dbReference>
<keyword evidence="9" id="KW-1185">Reference proteome</keyword>
<dbReference type="PANTHER" id="PTHR43214">
    <property type="entry name" value="TWO-COMPONENT RESPONSE REGULATOR"/>
    <property type="match status" value="1"/>
</dbReference>
<dbReference type="RefSeq" id="WP_368629363.1">
    <property type="nucleotide sequence ID" value="NZ_JAYWLU010000007.1"/>
</dbReference>
<feature type="modified residue" description="4-aspartylphosphate" evidence="5">
    <location>
        <position position="68"/>
    </location>
</feature>
<evidence type="ECO:0000313" key="9">
    <source>
        <dbReference type="Proteomes" id="UP001558481"/>
    </source>
</evidence>
<dbReference type="CDD" id="cd06170">
    <property type="entry name" value="LuxR_C_like"/>
    <property type="match status" value="1"/>
</dbReference>
<dbReference type="SUPFAM" id="SSF52172">
    <property type="entry name" value="CheY-like"/>
    <property type="match status" value="1"/>
</dbReference>
<protein>
    <submittedName>
        <fullName evidence="8">Response regulator transcription factor</fullName>
    </submittedName>
</protein>
<dbReference type="InterPro" id="IPR001789">
    <property type="entry name" value="Sig_transdc_resp-reg_receiver"/>
</dbReference>
<name>A0ABV3V1W4_9MICC</name>
<evidence type="ECO:0000256" key="2">
    <source>
        <dbReference type="ARBA" id="ARBA00023015"/>
    </source>
</evidence>
<organism evidence="8 9">
    <name type="scientific">Kocuria carniphila</name>
    <dbReference type="NCBI Taxonomy" id="262208"/>
    <lineage>
        <taxon>Bacteria</taxon>
        <taxon>Bacillati</taxon>
        <taxon>Actinomycetota</taxon>
        <taxon>Actinomycetes</taxon>
        <taxon>Micrococcales</taxon>
        <taxon>Micrococcaceae</taxon>
        <taxon>Kocuria</taxon>
    </lineage>
</organism>
<dbReference type="PROSITE" id="PS50110">
    <property type="entry name" value="RESPONSE_REGULATORY"/>
    <property type="match status" value="1"/>
</dbReference>